<dbReference type="KEGG" id="ips:CfP315_0265"/>
<organism evidence="1">
    <name type="scientific">Candidatus Improbicoccus pseudotrichonymphae</name>
    <dbReference type="NCBI Taxonomy" id="3033792"/>
    <lineage>
        <taxon>Bacteria</taxon>
        <taxon>Bacillati</taxon>
        <taxon>Bacillota</taxon>
        <taxon>Clostridia</taxon>
        <taxon>Candidatus Improbicoccus</taxon>
    </lineage>
</organism>
<protein>
    <submittedName>
        <fullName evidence="1">Uncharacterized protein</fullName>
    </submittedName>
</protein>
<name>A0AA48HXW6_9FIRM</name>
<gene>
    <name evidence="1" type="ORF">CfP315_0265</name>
</gene>
<reference evidence="1" key="1">
    <citation type="journal article" date="2023" name="ISME J.">
        <title>Emergence of putative energy parasites within Clostridia revealed by genome analysis of a novel endosymbiotic clade.</title>
        <authorList>
            <person name="Takahashi K."/>
            <person name="Kuwahara H."/>
            <person name="Horikawa Y."/>
            <person name="Izawa K."/>
            <person name="Kato D."/>
            <person name="Inagaki T."/>
            <person name="Yuki M."/>
            <person name="Ohkuma M."/>
            <person name="Hongoh Y."/>
        </authorList>
    </citation>
    <scope>NUCLEOTIDE SEQUENCE</scope>
    <source>
        <strain evidence="1">CfP3-15</strain>
    </source>
</reference>
<dbReference type="EMBL" id="AP027924">
    <property type="protein sequence ID" value="BED91744.1"/>
    <property type="molecule type" value="Genomic_DNA"/>
</dbReference>
<evidence type="ECO:0000313" key="1">
    <source>
        <dbReference type="EMBL" id="BED91744.1"/>
    </source>
</evidence>
<proteinExistence type="predicted"/>
<sequence>MRVEVNPDYEERIEKLSNYSKFIVAIIQGKILSYLQSNGVVLTIGDVVAHACELLGNQENSSEFYLVNACVGVKIGGSTIRFLISEELAPYLKVKFILKIY</sequence>
<accession>A0AA48HXW6</accession>
<dbReference type="AlphaFoldDB" id="A0AA48HXW6"/>
<dbReference type="Proteomes" id="UP001337580">
    <property type="component" value="Chromosome"/>
</dbReference>